<feature type="domain" description="Cyclic nucleotide-binding" evidence="1">
    <location>
        <begin position="1"/>
        <end position="37"/>
    </location>
</feature>
<reference evidence="2 3" key="1">
    <citation type="journal article" date="2014" name="Nature">
        <title>An environmental bacterial taxon with a large and distinct metabolic repertoire.</title>
        <authorList>
            <person name="Wilson M.C."/>
            <person name="Mori T."/>
            <person name="Ruckert C."/>
            <person name="Uria A.R."/>
            <person name="Helf M.J."/>
            <person name="Takada K."/>
            <person name="Gernert C."/>
            <person name="Steffens U.A."/>
            <person name="Heycke N."/>
            <person name="Schmitt S."/>
            <person name="Rinke C."/>
            <person name="Helfrich E.J."/>
            <person name="Brachmann A.O."/>
            <person name="Gurgui C."/>
            <person name="Wakimoto T."/>
            <person name="Kracht M."/>
            <person name="Crusemann M."/>
            <person name="Hentschel U."/>
            <person name="Abe I."/>
            <person name="Matsunaga S."/>
            <person name="Kalinowski J."/>
            <person name="Takeyama H."/>
            <person name="Piel J."/>
        </authorList>
    </citation>
    <scope>NUCLEOTIDE SEQUENCE [LARGE SCALE GENOMIC DNA]</scope>
    <source>
        <strain evidence="3">TSY2</strain>
    </source>
</reference>
<dbReference type="HOGENOM" id="CLU_2804441_0_0_7"/>
<accession>W4LKK3</accession>
<dbReference type="Pfam" id="PF00027">
    <property type="entry name" value="cNMP_binding"/>
    <property type="match status" value="1"/>
</dbReference>
<comment type="caution">
    <text evidence="2">The sequence shown here is derived from an EMBL/GenBank/DDBJ whole genome shotgun (WGS) entry which is preliminary data.</text>
</comment>
<dbReference type="InterPro" id="IPR000595">
    <property type="entry name" value="cNMP-bd_dom"/>
</dbReference>
<evidence type="ECO:0000259" key="1">
    <source>
        <dbReference type="PROSITE" id="PS50042"/>
    </source>
</evidence>
<dbReference type="PROSITE" id="PS50042">
    <property type="entry name" value="CNMP_BINDING_3"/>
    <property type="match status" value="1"/>
</dbReference>
<sequence length="67" mass="7466">MFGELALLTDLERSATVSAMSAAEVMVLNRETFQQQLEDSPKTAIALLRQLGARFYETIRAMEKSVS</sequence>
<dbReference type="Proteomes" id="UP000019140">
    <property type="component" value="Unassembled WGS sequence"/>
</dbReference>
<dbReference type="InterPro" id="IPR018488">
    <property type="entry name" value="cNMP-bd_CS"/>
</dbReference>
<keyword evidence="3" id="KW-1185">Reference proteome</keyword>
<protein>
    <recommendedName>
        <fullName evidence="1">Cyclic nucleotide-binding domain-containing protein</fullName>
    </recommendedName>
</protein>
<proteinExistence type="predicted"/>
<dbReference type="Gene3D" id="2.60.120.10">
    <property type="entry name" value="Jelly Rolls"/>
    <property type="match status" value="1"/>
</dbReference>
<organism evidence="2 3">
    <name type="scientific">Candidatus Entotheonella gemina</name>
    <dbReference type="NCBI Taxonomy" id="1429439"/>
    <lineage>
        <taxon>Bacteria</taxon>
        <taxon>Pseudomonadati</taxon>
        <taxon>Nitrospinota/Tectimicrobiota group</taxon>
        <taxon>Candidatus Tectimicrobiota</taxon>
        <taxon>Candidatus Entotheonellia</taxon>
        <taxon>Candidatus Entotheonellales</taxon>
        <taxon>Candidatus Entotheonellaceae</taxon>
        <taxon>Candidatus Entotheonella</taxon>
    </lineage>
</organism>
<dbReference type="SUPFAM" id="SSF51206">
    <property type="entry name" value="cAMP-binding domain-like"/>
    <property type="match status" value="1"/>
</dbReference>
<dbReference type="AlphaFoldDB" id="W4LKK3"/>
<dbReference type="InterPro" id="IPR014710">
    <property type="entry name" value="RmlC-like_jellyroll"/>
</dbReference>
<dbReference type="EMBL" id="AZHX01001928">
    <property type="protein sequence ID" value="ETW98633.1"/>
    <property type="molecule type" value="Genomic_DNA"/>
</dbReference>
<name>W4LKK3_9BACT</name>
<dbReference type="CDD" id="cd00038">
    <property type="entry name" value="CAP_ED"/>
    <property type="match status" value="1"/>
</dbReference>
<evidence type="ECO:0000313" key="3">
    <source>
        <dbReference type="Proteomes" id="UP000019140"/>
    </source>
</evidence>
<dbReference type="PROSITE" id="PS00889">
    <property type="entry name" value="CNMP_BINDING_2"/>
    <property type="match status" value="1"/>
</dbReference>
<evidence type="ECO:0000313" key="2">
    <source>
        <dbReference type="EMBL" id="ETW98633.1"/>
    </source>
</evidence>
<gene>
    <name evidence="2" type="ORF">ETSY2_42505</name>
</gene>
<dbReference type="InterPro" id="IPR018490">
    <property type="entry name" value="cNMP-bd_dom_sf"/>
</dbReference>